<protein>
    <submittedName>
        <fullName evidence="3">Type I restriction enzyme, R subunit</fullName>
    </submittedName>
</protein>
<sequence>MTNEAFARIKIDQLLKDADWKLTDGRSVRYEYPLDDDGKADYVLFDRLGRALAVLEAKSTSVNLSSGEAQGQRYADQLDVSLIFLSNGEEVWFRDKGEDAHFRRVETIFSQDDLARRKAARDIRRNPLGIPIDTRIAGGGGRVHQTTCIDTVCREVVAGRRKMLVEMATGTGKTRTAAALLKRLFEANWATRALFVVDRNTLAMQTEDVFAEHLAHLPCYRVPRTGRRFQDEKRVTIVTLQTLVNEYAKYSSGYFDLIIIDECHRSIYGKWRRALDHFDGIKIGLTATPCVMRDAPGIDEEDRAAIRDTLRFFEVDRPTYSYTMTEAISDGHLVPYEIYRAMTACTAATEGFSVARGDIDWDALDDSTRTELKALFAESDPLLVDPTALERKFTVPERNRAMVREFREVLENGYVGPNGVRRAPDWGKTIVFAVTKRHAETLARMLDEAFADKKPTPATRYADFVVSGLGPEDTVDGAAKIKRFKKEPFPQILVSVNMLDTGFDCPEVRNLVLARFTHSSILYHQMRGRGTRQSPGKDRFTMFDFTGVTLRHNDDDLPHDGGVVVIHKPMPPKDQPRRLLTLDVHDEIDSSTREWVTVDETGRAFMDVDEARAEALGAAFETWLDDQGFNTDQLRLLHLVKEQIKANVADLLLFESWRFDAPPLSMNGGFERARAVFGREAELERVLVNMNNAVFGIGSSGATQGSDAPHPGKPIN</sequence>
<dbReference type="GO" id="GO:0016787">
    <property type="term" value="F:hydrolase activity"/>
    <property type="evidence" value="ECO:0007669"/>
    <property type="project" value="InterPro"/>
</dbReference>
<feature type="domain" description="Helicase ATP-binding" evidence="1">
    <location>
        <begin position="154"/>
        <end position="289"/>
    </location>
</feature>
<dbReference type="Proteomes" id="UP000182649">
    <property type="component" value="Unassembled WGS sequence"/>
</dbReference>
<feature type="domain" description="Helicase C-terminal" evidence="2">
    <location>
        <begin position="402"/>
        <end position="578"/>
    </location>
</feature>
<dbReference type="InterPro" id="IPR014001">
    <property type="entry name" value="Helicase_ATP-bd"/>
</dbReference>
<dbReference type="Pfam" id="PF00271">
    <property type="entry name" value="Helicase_C"/>
    <property type="match status" value="1"/>
</dbReference>
<dbReference type="GO" id="GO:0006304">
    <property type="term" value="P:DNA modification"/>
    <property type="evidence" value="ECO:0007669"/>
    <property type="project" value="InterPro"/>
</dbReference>
<dbReference type="InterPro" id="IPR001650">
    <property type="entry name" value="Helicase_C-like"/>
</dbReference>
<dbReference type="Pfam" id="PF08463">
    <property type="entry name" value="EcoEI_R_C"/>
    <property type="match status" value="1"/>
</dbReference>
<reference evidence="3 4" key="1">
    <citation type="submission" date="2016-10" db="EMBL/GenBank/DDBJ databases">
        <authorList>
            <person name="de Groot N.N."/>
        </authorList>
    </citation>
    <scope>NUCLEOTIDE SEQUENCE [LARGE SCALE GENOMIC DNA]</scope>
    <source>
        <strain evidence="3 4">Nl14</strain>
    </source>
</reference>
<dbReference type="AlphaFoldDB" id="A0A1I7IVV5"/>
<dbReference type="OrthoDB" id="9804086at2"/>
<dbReference type="GO" id="GO:0005524">
    <property type="term" value="F:ATP binding"/>
    <property type="evidence" value="ECO:0007669"/>
    <property type="project" value="InterPro"/>
</dbReference>
<dbReference type="InterPro" id="IPR027417">
    <property type="entry name" value="P-loop_NTPase"/>
</dbReference>
<dbReference type="InterPro" id="IPR006935">
    <property type="entry name" value="Helicase/UvrB_N"/>
</dbReference>
<dbReference type="SUPFAM" id="SSF52540">
    <property type="entry name" value="P-loop containing nucleoside triphosphate hydrolases"/>
    <property type="match status" value="1"/>
</dbReference>
<evidence type="ECO:0000259" key="1">
    <source>
        <dbReference type="PROSITE" id="PS51192"/>
    </source>
</evidence>
<dbReference type="CDD" id="cd18799">
    <property type="entry name" value="SF2_C_EcoAI-like"/>
    <property type="match status" value="1"/>
</dbReference>
<dbReference type="EMBL" id="FPBZ01000028">
    <property type="protein sequence ID" value="SFU77001.1"/>
    <property type="molecule type" value="Genomic_DNA"/>
</dbReference>
<dbReference type="Gene3D" id="3.40.50.300">
    <property type="entry name" value="P-loop containing nucleotide triphosphate hydrolases"/>
    <property type="match status" value="2"/>
</dbReference>
<dbReference type="PANTHER" id="PTHR47396:SF1">
    <property type="entry name" value="ATP-DEPENDENT HELICASE IRC3-RELATED"/>
    <property type="match status" value="1"/>
</dbReference>
<dbReference type="Pfam" id="PF04851">
    <property type="entry name" value="ResIII"/>
    <property type="match status" value="1"/>
</dbReference>
<proteinExistence type="predicted"/>
<dbReference type="PROSITE" id="PS51192">
    <property type="entry name" value="HELICASE_ATP_BIND_1"/>
    <property type="match status" value="1"/>
</dbReference>
<dbReference type="PANTHER" id="PTHR47396">
    <property type="entry name" value="TYPE I RESTRICTION ENZYME ECOKI R PROTEIN"/>
    <property type="match status" value="1"/>
</dbReference>
<evidence type="ECO:0000313" key="3">
    <source>
        <dbReference type="EMBL" id="SFU77001.1"/>
    </source>
</evidence>
<dbReference type="GO" id="GO:0003677">
    <property type="term" value="F:DNA binding"/>
    <property type="evidence" value="ECO:0007669"/>
    <property type="project" value="InterPro"/>
</dbReference>
<dbReference type="SMART" id="SM00487">
    <property type="entry name" value="DEXDc"/>
    <property type="match status" value="1"/>
</dbReference>
<dbReference type="PROSITE" id="PS51194">
    <property type="entry name" value="HELICASE_CTER"/>
    <property type="match status" value="1"/>
</dbReference>
<evidence type="ECO:0000259" key="2">
    <source>
        <dbReference type="PROSITE" id="PS51194"/>
    </source>
</evidence>
<dbReference type="InterPro" id="IPR050742">
    <property type="entry name" value="Helicase_Restrict-Modif_Enz"/>
</dbReference>
<dbReference type="RefSeq" id="WP_074976001.1">
    <property type="nucleotide sequence ID" value="NZ_FPBZ01000028.1"/>
</dbReference>
<dbReference type="GO" id="GO:0005829">
    <property type="term" value="C:cytosol"/>
    <property type="evidence" value="ECO:0007669"/>
    <property type="project" value="TreeGrafter"/>
</dbReference>
<gene>
    <name evidence="3" type="ORF">SAMN05216417_12823</name>
</gene>
<dbReference type="Gene3D" id="3.90.1570.30">
    <property type="match status" value="1"/>
</dbReference>
<organism evidence="3 4">
    <name type="scientific">Nitrosospira multiformis</name>
    <dbReference type="NCBI Taxonomy" id="1231"/>
    <lineage>
        <taxon>Bacteria</taxon>
        <taxon>Pseudomonadati</taxon>
        <taxon>Pseudomonadota</taxon>
        <taxon>Betaproteobacteria</taxon>
        <taxon>Nitrosomonadales</taxon>
        <taxon>Nitrosomonadaceae</taxon>
        <taxon>Nitrosospira</taxon>
    </lineage>
</organism>
<name>A0A1I7IVV5_9PROT</name>
<accession>A0A1I7IVV5</accession>
<dbReference type="CDD" id="cd18032">
    <property type="entry name" value="DEXHc_RE_I_III_res"/>
    <property type="match status" value="1"/>
</dbReference>
<dbReference type="InterPro" id="IPR013670">
    <property type="entry name" value="EcoEI_R_C_dom"/>
</dbReference>
<evidence type="ECO:0000313" key="4">
    <source>
        <dbReference type="Proteomes" id="UP000182649"/>
    </source>
</evidence>